<dbReference type="Gene3D" id="3.40.50.300">
    <property type="entry name" value="P-loop containing nucleotide triphosphate hydrolases"/>
    <property type="match status" value="1"/>
</dbReference>
<dbReference type="PANTHER" id="PTHR43875">
    <property type="entry name" value="MALTODEXTRIN IMPORT ATP-BINDING PROTEIN MSMX"/>
    <property type="match status" value="1"/>
</dbReference>
<comment type="caution">
    <text evidence="5">The sequence shown here is derived from an EMBL/GenBank/DDBJ whole genome shotgun (WGS) entry which is preliminary data.</text>
</comment>
<dbReference type="SUPFAM" id="SSF52540">
    <property type="entry name" value="P-loop containing nucleoside triphosphate hydrolases"/>
    <property type="match status" value="1"/>
</dbReference>
<dbReference type="RefSeq" id="WP_158350641.1">
    <property type="nucleotide sequence ID" value="NZ_JAHQCX010000003.1"/>
</dbReference>
<sequence length="388" mass="44005">MKSIRFEHIEKSYGKNTVIRDLNLEIRSGERVILLGPSGCGKTTTLRMISGLESVTSGNLYMGGEVVNDVDSGDRNVAMVFQNYALFPHMSVYKNIAFGLRTYKLKKDAVREKVSRIMHVLELDGLQDRLPRELSGGQRQRVALARAAVKQADYFLLDEPLSNLDAQLRVQARKELVRLHEMYHPTFVYVTHDQIEAMTIGQKVVLMYRGDIQMADTPYNIYYRPANVFTARFIGSPPMNIVPGRLTGREVLAGDFHIPLTDPWLKRLERYQGQELLLGIRPEEMRLTMNADSEGLRVTPKYIENYGNRLGVYCMLGDAECIASVEQGSGLSFTGRIFLVIPPDKISFFDPKTEENLGYPVEYLPAEGDALWDAEQKLSGNIHKERIH</sequence>
<name>A0ABS6K4T4_9FIRM</name>
<organism evidence="5 6">
    <name type="scientific">Diplocloster modestus</name>
    <dbReference type="NCBI Taxonomy" id="2850322"/>
    <lineage>
        <taxon>Bacteria</taxon>
        <taxon>Bacillati</taxon>
        <taxon>Bacillota</taxon>
        <taxon>Clostridia</taxon>
        <taxon>Lachnospirales</taxon>
        <taxon>Lachnospiraceae</taxon>
        <taxon>Diplocloster</taxon>
    </lineage>
</organism>
<dbReference type="InterPro" id="IPR012340">
    <property type="entry name" value="NA-bd_OB-fold"/>
</dbReference>
<dbReference type="Gene3D" id="2.40.50.100">
    <property type="match status" value="1"/>
</dbReference>
<dbReference type="PROSITE" id="PS50893">
    <property type="entry name" value="ABC_TRANSPORTER_2"/>
    <property type="match status" value="1"/>
</dbReference>
<dbReference type="InterPro" id="IPR040582">
    <property type="entry name" value="OB_MalK-like"/>
</dbReference>
<keyword evidence="2" id="KW-0547">Nucleotide-binding</keyword>
<dbReference type="PANTHER" id="PTHR43875:SF1">
    <property type="entry name" value="OSMOPROTECTIVE COMPOUNDS UPTAKE ATP-BINDING PROTEIN GGTA"/>
    <property type="match status" value="1"/>
</dbReference>
<dbReference type="Pfam" id="PF17912">
    <property type="entry name" value="OB_MalK"/>
    <property type="match status" value="1"/>
</dbReference>
<dbReference type="InterPro" id="IPR047641">
    <property type="entry name" value="ABC_transpr_MalK/UgpC-like"/>
</dbReference>
<dbReference type="InterPro" id="IPR017871">
    <property type="entry name" value="ABC_transporter-like_CS"/>
</dbReference>
<keyword evidence="3 5" id="KW-0067">ATP-binding</keyword>
<dbReference type="InterPro" id="IPR027417">
    <property type="entry name" value="P-loop_NTPase"/>
</dbReference>
<accession>A0ABS6K4T4</accession>
<evidence type="ECO:0000256" key="2">
    <source>
        <dbReference type="ARBA" id="ARBA00022741"/>
    </source>
</evidence>
<proteinExistence type="predicted"/>
<dbReference type="InterPro" id="IPR003593">
    <property type="entry name" value="AAA+_ATPase"/>
</dbReference>
<dbReference type="Gene3D" id="2.40.50.140">
    <property type="entry name" value="Nucleic acid-binding proteins"/>
    <property type="match status" value="1"/>
</dbReference>
<evidence type="ECO:0000313" key="5">
    <source>
        <dbReference type="EMBL" id="MBU9725524.1"/>
    </source>
</evidence>
<gene>
    <name evidence="5" type="ORF">KTH90_05800</name>
</gene>
<evidence type="ECO:0000313" key="6">
    <source>
        <dbReference type="Proteomes" id="UP001314681"/>
    </source>
</evidence>
<reference evidence="5 6" key="1">
    <citation type="submission" date="2021-06" db="EMBL/GenBank/DDBJ databases">
        <title>Description of novel taxa of the family Lachnospiraceae.</title>
        <authorList>
            <person name="Chaplin A.V."/>
            <person name="Sokolova S.R."/>
            <person name="Pikina A.P."/>
            <person name="Korzhanova M."/>
            <person name="Belova V."/>
            <person name="Korostin D."/>
            <person name="Efimov B.A."/>
        </authorList>
    </citation>
    <scope>NUCLEOTIDE SEQUENCE [LARGE SCALE GENOMIC DNA]</scope>
    <source>
        <strain evidence="5 6">ASD4241</strain>
    </source>
</reference>
<dbReference type="PROSITE" id="PS00211">
    <property type="entry name" value="ABC_TRANSPORTER_1"/>
    <property type="match status" value="1"/>
</dbReference>
<dbReference type="GO" id="GO:0005524">
    <property type="term" value="F:ATP binding"/>
    <property type="evidence" value="ECO:0007669"/>
    <property type="project" value="UniProtKB-KW"/>
</dbReference>
<evidence type="ECO:0000259" key="4">
    <source>
        <dbReference type="PROSITE" id="PS50893"/>
    </source>
</evidence>
<dbReference type="InterPro" id="IPR003439">
    <property type="entry name" value="ABC_transporter-like_ATP-bd"/>
</dbReference>
<protein>
    <submittedName>
        <fullName evidence="5">ABC transporter ATP-binding protein</fullName>
    </submittedName>
</protein>
<keyword evidence="6" id="KW-1185">Reference proteome</keyword>
<evidence type="ECO:0000256" key="3">
    <source>
        <dbReference type="ARBA" id="ARBA00022840"/>
    </source>
</evidence>
<keyword evidence="1" id="KW-0813">Transport</keyword>
<dbReference type="EMBL" id="JAHQCX010000003">
    <property type="protein sequence ID" value="MBU9725524.1"/>
    <property type="molecule type" value="Genomic_DNA"/>
</dbReference>
<dbReference type="SMART" id="SM00382">
    <property type="entry name" value="AAA"/>
    <property type="match status" value="1"/>
</dbReference>
<evidence type="ECO:0000256" key="1">
    <source>
        <dbReference type="ARBA" id="ARBA00022448"/>
    </source>
</evidence>
<dbReference type="SUPFAM" id="SSF50331">
    <property type="entry name" value="MOP-like"/>
    <property type="match status" value="1"/>
</dbReference>
<dbReference type="Pfam" id="PF00005">
    <property type="entry name" value="ABC_tran"/>
    <property type="match status" value="1"/>
</dbReference>
<dbReference type="Proteomes" id="UP001314681">
    <property type="component" value="Unassembled WGS sequence"/>
</dbReference>
<feature type="domain" description="ABC transporter" evidence="4">
    <location>
        <begin position="4"/>
        <end position="234"/>
    </location>
</feature>
<dbReference type="InterPro" id="IPR008995">
    <property type="entry name" value="Mo/tungstate-bd_C_term_dom"/>
</dbReference>